<evidence type="ECO:0000256" key="1">
    <source>
        <dbReference type="SAM" id="MobiDB-lite"/>
    </source>
</evidence>
<gene>
    <name evidence="3" type="ORF">K452DRAFT_292951</name>
</gene>
<dbReference type="Pfam" id="PF09429">
    <property type="entry name" value="Wbp11"/>
    <property type="match status" value="1"/>
</dbReference>
<feature type="region of interest" description="Disordered" evidence="1">
    <location>
        <begin position="223"/>
        <end position="273"/>
    </location>
</feature>
<reference evidence="3" key="1">
    <citation type="journal article" date="2020" name="Stud. Mycol.">
        <title>101 Dothideomycetes genomes: a test case for predicting lifestyles and emergence of pathogens.</title>
        <authorList>
            <person name="Haridas S."/>
            <person name="Albert R."/>
            <person name="Binder M."/>
            <person name="Bloem J."/>
            <person name="Labutti K."/>
            <person name="Salamov A."/>
            <person name="Andreopoulos B."/>
            <person name="Baker S."/>
            <person name="Barry K."/>
            <person name="Bills G."/>
            <person name="Bluhm B."/>
            <person name="Cannon C."/>
            <person name="Castanera R."/>
            <person name="Culley D."/>
            <person name="Daum C."/>
            <person name="Ezra D."/>
            <person name="Gonzalez J."/>
            <person name="Henrissat B."/>
            <person name="Kuo A."/>
            <person name="Liang C."/>
            <person name="Lipzen A."/>
            <person name="Lutzoni F."/>
            <person name="Magnuson J."/>
            <person name="Mondo S."/>
            <person name="Nolan M."/>
            <person name="Ohm R."/>
            <person name="Pangilinan J."/>
            <person name="Park H.-J."/>
            <person name="Ramirez L."/>
            <person name="Alfaro M."/>
            <person name="Sun H."/>
            <person name="Tritt A."/>
            <person name="Yoshinaga Y."/>
            <person name="Zwiers L.-H."/>
            <person name="Turgeon B."/>
            <person name="Goodwin S."/>
            <person name="Spatafora J."/>
            <person name="Crous P."/>
            <person name="Grigoriev I."/>
        </authorList>
    </citation>
    <scope>NUCLEOTIDE SEQUENCE</scope>
    <source>
        <strain evidence="3">CBS 121167</strain>
    </source>
</reference>
<feature type="compositionally biased region" description="Basic and acidic residues" evidence="1">
    <location>
        <begin position="241"/>
        <end position="257"/>
    </location>
</feature>
<feature type="compositionally biased region" description="Acidic residues" evidence="1">
    <location>
        <begin position="132"/>
        <end position="143"/>
    </location>
</feature>
<dbReference type="GeneID" id="54298969"/>
<dbReference type="RefSeq" id="XP_033391475.1">
    <property type="nucleotide sequence ID" value="XM_033541473.1"/>
</dbReference>
<sequence length="321" mass="35130">MAKEKSINPAAAQHKADKARALKKSKAAVASQRNERLAKRNPERLQRQIDDLKEAEQAGSLRPRDRETLNQLEKDVRAIRKAREELGDRAPQFGGYGGGRERGEGGRGGRGGGRGRGGGILGKRRRDGAAGDNDEDGESSASDDEARHIPMPRDTPPPIPRKQHHRGAAVQAEASDAPKGPHPLPSKPAPAVPVQTVYESAPVIRDLRKEATSRFVPAAVARKTAAAKGQRPGQLLEPEELDRLEKQGYGGEQKERNQQLVQDSRAEAEEAVEAAVEEAEFKMMNAEAQAGDLDEEEKRFERELRNVEMEEVEDEEFGQGG</sequence>
<evidence type="ECO:0000259" key="2">
    <source>
        <dbReference type="Pfam" id="PF09429"/>
    </source>
</evidence>
<evidence type="ECO:0000313" key="3">
    <source>
        <dbReference type="EMBL" id="KAF2135757.1"/>
    </source>
</evidence>
<feature type="compositionally biased region" description="Basic and acidic residues" evidence="1">
    <location>
        <begin position="33"/>
        <end position="88"/>
    </location>
</feature>
<proteinExistence type="predicted"/>
<accession>A0A6A6AYA4</accession>
<feature type="domain" description="Wbp11/ELF5/Saf1 N-terminal" evidence="2">
    <location>
        <begin position="4"/>
        <end position="81"/>
    </location>
</feature>
<protein>
    <recommendedName>
        <fullName evidence="2">Wbp11/ELF5/Saf1 N-terminal domain-containing protein</fullName>
    </recommendedName>
</protein>
<dbReference type="AlphaFoldDB" id="A0A6A6AYA4"/>
<feature type="compositionally biased region" description="Pro residues" evidence="1">
    <location>
        <begin position="180"/>
        <end position="191"/>
    </location>
</feature>
<feature type="compositionally biased region" description="Gly residues" evidence="1">
    <location>
        <begin position="108"/>
        <end position="121"/>
    </location>
</feature>
<dbReference type="InterPro" id="IPR019007">
    <property type="entry name" value="Wbp11/ELF5/Saf1_N"/>
</dbReference>
<dbReference type="EMBL" id="ML995553">
    <property type="protein sequence ID" value="KAF2135757.1"/>
    <property type="molecule type" value="Genomic_DNA"/>
</dbReference>
<dbReference type="Proteomes" id="UP000799438">
    <property type="component" value="Unassembled WGS sequence"/>
</dbReference>
<dbReference type="GO" id="GO:0006396">
    <property type="term" value="P:RNA processing"/>
    <property type="evidence" value="ECO:0007669"/>
    <property type="project" value="InterPro"/>
</dbReference>
<name>A0A6A6AYA4_9PEZI</name>
<evidence type="ECO:0000313" key="4">
    <source>
        <dbReference type="Proteomes" id="UP000799438"/>
    </source>
</evidence>
<keyword evidence="4" id="KW-1185">Reference proteome</keyword>
<dbReference type="OrthoDB" id="5597581at2759"/>
<feature type="region of interest" description="Disordered" evidence="1">
    <location>
        <begin position="1"/>
        <end position="194"/>
    </location>
</feature>
<organism evidence="3 4">
    <name type="scientific">Aplosporella prunicola CBS 121167</name>
    <dbReference type="NCBI Taxonomy" id="1176127"/>
    <lineage>
        <taxon>Eukaryota</taxon>
        <taxon>Fungi</taxon>
        <taxon>Dikarya</taxon>
        <taxon>Ascomycota</taxon>
        <taxon>Pezizomycotina</taxon>
        <taxon>Dothideomycetes</taxon>
        <taxon>Dothideomycetes incertae sedis</taxon>
        <taxon>Botryosphaeriales</taxon>
        <taxon>Aplosporellaceae</taxon>
        <taxon>Aplosporella</taxon>
    </lineage>
</organism>